<accession>A0A506U5X2</accession>
<gene>
    <name evidence="1" type="ORF">FJU08_16865</name>
</gene>
<name>A0A506U5X2_9HYPH</name>
<comment type="caution">
    <text evidence="1">The sequence shown here is derived from an EMBL/GenBank/DDBJ whole genome shotgun (WGS) entry which is preliminary data.</text>
</comment>
<dbReference type="AlphaFoldDB" id="A0A506U5X2"/>
<dbReference type="EMBL" id="VHLG01000012">
    <property type="protein sequence ID" value="TPW28484.1"/>
    <property type="molecule type" value="Genomic_DNA"/>
</dbReference>
<protein>
    <submittedName>
        <fullName evidence="1">Uncharacterized protein</fullName>
    </submittedName>
</protein>
<keyword evidence="2" id="KW-1185">Reference proteome</keyword>
<evidence type="ECO:0000313" key="1">
    <source>
        <dbReference type="EMBL" id="TPW28484.1"/>
    </source>
</evidence>
<proteinExistence type="predicted"/>
<sequence>MLRYLPENLGINSDCFQTRNQAAAGFCRVQQRKPGSGLRDRAFHLNGAMLSVFVLARRVLEKNDALNSMLATERVFKLGSLLTITSPGVVANIAYPAVAQGEASLPGSSALFLFSPASVRHAGNC</sequence>
<organism evidence="1 2">
    <name type="scientific">Martelella alba</name>
    <dbReference type="NCBI Taxonomy" id="2590451"/>
    <lineage>
        <taxon>Bacteria</taxon>
        <taxon>Pseudomonadati</taxon>
        <taxon>Pseudomonadota</taxon>
        <taxon>Alphaproteobacteria</taxon>
        <taxon>Hyphomicrobiales</taxon>
        <taxon>Aurantimonadaceae</taxon>
        <taxon>Martelella</taxon>
    </lineage>
</organism>
<reference evidence="1 2" key="1">
    <citation type="submission" date="2019-06" db="EMBL/GenBank/DDBJ databases">
        <authorList>
            <person name="Li M."/>
        </authorList>
    </citation>
    <scope>NUCLEOTIDE SEQUENCE [LARGE SCALE GENOMIC DNA]</scope>
    <source>
        <strain evidence="1 2">BGMRC2036</strain>
    </source>
</reference>
<evidence type="ECO:0000313" key="2">
    <source>
        <dbReference type="Proteomes" id="UP000318801"/>
    </source>
</evidence>
<dbReference type="Proteomes" id="UP000318801">
    <property type="component" value="Unassembled WGS sequence"/>
</dbReference>